<dbReference type="Proteomes" id="UP000291107">
    <property type="component" value="Unassembled WGS sequence"/>
</dbReference>
<organism evidence="4 5">
    <name type="scientific">Pseudomonas koreensis</name>
    <dbReference type="NCBI Taxonomy" id="198620"/>
    <lineage>
        <taxon>Bacteria</taxon>
        <taxon>Pseudomonadati</taxon>
        <taxon>Pseudomonadota</taxon>
        <taxon>Gammaproteobacteria</taxon>
        <taxon>Pseudomonadales</taxon>
        <taxon>Pseudomonadaceae</taxon>
        <taxon>Pseudomonas</taxon>
    </lineage>
</organism>
<protein>
    <submittedName>
        <fullName evidence="4">Insecticidal toxin complex protein TcaB2</fullName>
    </submittedName>
</protein>
<dbReference type="RefSeq" id="WP_129997529.1">
    <property type="nucleotide sequence ID" value="NZ_SEUB01000001.1"/>
</dbReference>
<evidence type="ECO:0000313" key="5">
    <source>
        <dbReference type="Proteomes" id="UP000291107"/>
    </source>
</evidence>
<sequence>MNSHVTGTLLEKHRSALIDFCIGALARKSGHDFLKTEADLSELFRTDVQNTLAVETSYVAEATSCAQQFIDAALHKLEPGYQNHTFNPELLERWKLDRTYSEWAAAQLIQTHPSSYINAYVRQRKTSLFRVLENDLNQTRLSADSVLIALRNYLQGFERICNLDVISGYMDGLEPADSVYCFIGRERVPPYQYYVRKVRVELLKSSRAVNPAAWDEWQAVDIPAVNGVLDMRPLIWNGRLCVVWAQWRDKVTGKTAEDFIPHKLDINLAFMTENGQWSAPLSLHSSAHANPVTRPDPVRLIATVSTDHQHPKGKLGVLLTGTVMEVPVDENGDPEKGEPEPKPFNHLAVFDVLMRPVTDSGAWLTSARDDRFLTAETVQHPLGSQVSIVSEDAPAGSMTLYLDLNVFALRVGENDVLTVDGLCRPTPLDGKDVVMRLKILGNPTAGDPLPVEAAQNTAGNWTMPLGKFTRAKGSWPNPTSFSLGTDTAGYGTKKFHLSIVDLTDFIPPTLLKNTVDAAQFLDLNLGGDYALKYVRLNSLFGPELVQRANISPDAVLDWQTQHLKEPGPTGFPAFEEPNGPFDGANGLFFWELFFHAVHLVATRLRDEDRFSDAQQWLHYLFAPHAPADPDTVPNPRPAYWRCRPLTGPGSSGAESLAPLDPDAIAYSEPKHYKLVVFVEYVKNLMAWGDWYYRQLTRESLAAAHLRYVQAGFFMGKPPSGSTVSRWQAITLGALLEECSKRPDLEKFESEFQFSLADISAGSDVAPQLGLLACGPFKIPINQVLVGWIEAPRKRLFNLQNNLTIDGRPLDIPLFSPPADPNQLLRDRAAGSNGRPRSMGQTRVIAFYWRVAFELALRAVETMQQFAAEILNVLERRDRAEQEELQQSHLVELGNYALTVQEQTIAQMEAVVVSLTENRQKAVELAQAYATRYEENVSDAEYAVMSNLQRSKELAMQSSALRTAGGAVAALPKIFGMSNGGALPEQLLFASADIFNILSIGAQADADKQGTNETYRRRRNDWALQRDQALAEIRAIDAQIVAQNHAVAAARINLAQTLRANGQAVTMYNFLKKRATNAELFNWMLGQLKALHYQAYDAVVSLCLSAQASLSAETGNYAVTPPPQVLHDQYHGLTAANHLRNYLLLLEREYVQRTELKLQFVRTISLRSLCDDVSDRQPGIDNWAHALKQLCDTGSLEFRLTQLLFDRDYPGHYCRQISSVAVTLPVVAGPFENTRMILTQISNMTATEATVRSVQYLLDPTAGVAPADVVHNVRSGQQIAISLAVGDDGTSAVKPEEGLLRPFQFTGLIGSFSLYCPWFDRARQAEQLASLTDIIFEIHYTARAGDPTFTQKVMDLVIEAEENAEAAGKGGRGHA</sequence>
<feature type="domain" description="ABC toxin N-terminal" evidence="3">
    <location>
        <begin position="9"/>
        <end position="133"/>
    </location>
</feature>
<dbReference type="InterPro" id="IPR040840">
    <property type="entry name" value="TcA_TcB_BD"/>
</dbReference>
<feature type="domain" description="Neuraminidase-like" evidence="2">
    <location>
        <begin position="163"/>
        <end position="290"/>
    </location>
</feature>
<feature type="domain" description="Tc toxin complex TcA C-terminal TcB-binding" evidence="1">
    <location>
        <begin position="1038"/>
        <end position="1341"/>
    </location>
</feature>
<reference evidence="4 5" key="1">
    <citation type="submission" date="2019-02" db="EMBL/GenBank/DDBJ databases">
        <title>Genome of Pseudomonas korensis isolated from heavy metal contaminated environment.</title>
        <authorList>
            <person name="Ayangbenro A.S."/>
            <person name="Babalola O."/>
        </authorList>
    </citation>
    <scope>NUCLEOTIDE SEQUENCE [LARGE SCALE GENOMIC DNA]</scope>
    <source>
        <strain evidence="4 5">AB36</strain>
    </source>
</reference>
<dbReference type="Pfam" id="PF18276">
    <property type="entry name" value="TcA_TcB_BD"/>
    <property type="match status" value="1"/>
</dbReference>
<name>A0A4Q4LBB2_9PSED</name>
<evidence type="ECO:0000259" key="3">
    <source>
        <dbReference type="Pfam" id="PF20220"/>
    </source>
</evidence>
<gene>
    <name evidence="4" type="ORF">EVS84_02695</name>
</gene>
<dbReference type="InterPro" id="IPR041079">
    <property type="entry name" value="Neuraminidase-like"/>
</dbReference>
<evidence type="ECO:0000259" key="2">
    <source>
        <dbReference type="Pfam" id="PF18413"/>
    </source>
</evidence>
<dbReference type="Pfam" id="PF18413">
    <property type="entry name" value="Neuraminidase"/>
    <property type="match status" value="1"/>
</dbReference>
<comment type="caution">
    <text evidence="4">The sequence shown here is derived from an EMBL/GenBank/DDBJ whole genome shotgun (WGS) entry which is preliminary data.</text>
</comment>
<accession>A0A4Q4LBB2</accession>
<proteinExistence type="predicted"/>
<dbReference type="Pfam" id="PF20220">
    <property type="entry name" value="ABC_toxin_N"/>
    <property type="match status" value="1"/>
</dbReference>
<dbReference type="InterPro" id="IPR046839">
    <property type="entry name" value="ABC_toxin_N"/>
</dbReference>
<evidence type="ECO:0000259" key="1">
    <source>
        <dbReference type="Pfam" id="PF18276"/>
    </source>
</evidence>
<dbReference type="EMBL" id="SEUB01000001">
    <property type="protein sequence ID" value="RYM44672.1"/>
    <property type="molecule type" value="Genomic_DNA"/>
</dbReference>
<evidence type="ECO:0000313" key="4">
    <source>
        <dbReference type="EMBL" id="RYM44672.1"/>
    </source>
</evidence>